<reference evidence="1 2" key="1">
    <citation type="submission" date="2006-09" db="EMBL/GenBank/DDBJ databases">
        <title>Sequence and annotation of the 288-kb ATCV-1 virus that infects an endosymbiotic Chlorella strain of the heliozoon Acanthocystis turfacea.</title>
        <authorList>
            <person name="Fitzgerald L.A."/>
            <person name="Graves M.V."/>
            <person name="Li X."/>
            <person name="Pfitzner A.J.P."/>
            <person name="Hartigan J."/>
            <person name="Van Etten J.L."/>
        </authorList>
    </citation>
    <scope>NUCLEOTIDE SEQUENCE [LARGE SCALE GENOMIC DNA]</scope>
    <source>
        <strain evidence="1 2">ATCV-1</strain>
    </source>
</reference>
<sequence>MRLIPMAESTPRKLYDIMLVGSSTNFGTNNFQIFEEKCGNLYQGPRTLKVNGSSRIKIVLSTRQGMPKMYLQWIK</sequence>
<dbReference type="EMBL" id="EF101928">
    <property type="protein sequence ID" value="ABT16918.1"/>
    <property type="molecule type" value="Genomic_DNA"/>
</dbReference>
<accession>A7KA44</accession>
<dbReference type="Proteomes" id="UP000202420">
    <property type="component" value="Segment"/>
</dbReference>
<dbReference type="GeneID" id="5470303"/>
<proteinExistence type="predicted"/>
<dbReference type="KEGG" id="vg:5470303"/>
<evidence type="ECO:0000313" key="2">
    <source>
        <dbReference type="Proteomes" id="UP000202420"/>
    </source>
</evidence>
<gene>
    <name evidence="1" type="primary">z784L</name>
    <name evidence="1" type="ORF">ATCV1_z784L</name>
</gene>
<dbReference type="RefSeq" id="YP_001427265.1">
    <property type="nucleotide sequence ID" value="NC_008724.1"/>
</dbReference>
<keyword evidence="2" id="KW-1185">Reference proteome</keyword>
<evidence type="ECO:0000313" key="1">
    <source>
        <dbReference type="EMBL" id="ABT16918.1"/>
    </source>
</evidence>
<organism evidence="1 2">
    <name type="scientific">Chlorovirus heliozoae</name>
    <dbReference type="NCBI Taxonomy" id="322019"/>
    <lineage>
        <taxon>Viruses</taxon>
        <taxon>Varidnaviria</taxon>
        <taxon>Bamfordvirae</taxon>
        <taxon>Nucleocytoviricota</taxon>
        <taxon>Megaviricetes</taxon>
        <taxon>Algavirales</taxon>
        <taxon>Phycodnaviridae</taxon>
        <taxon>Chlorovirus</taxon>
    </lineage>
</organism>
<protein>
    <submittedName>
        <fullName evidence="1">Uncharacterized protein z784L</fullName>
    </submittedName>
</protein>
<name>A7KA44_9PHYC</name>